<evidence type="ECO:0000313" key="1">
    <source>
        <dbReference type="Proteomes" id="UP000887577"/>
    </source>
</evidence>
<keyword evidence="1" id="KW-1185">Reference proteome</keyword>
<protein>
    <submittedName>
        <fullName evidence="2">Uncharacterized protein</fullName>
    </submittedName>
</protein>
<accession>A0A914Z3R8</accession>
<dbReference type="Proteomes" id="UP000887577">
    <property type="component" value="Unplaced"/>
</dbReference>
<dbReference type="WBParaSite" id="PSU_v2.g6537.t1">
    <property type="protein sequence ID" value="PSU_v2.g6537.t1"/>
    <property type="gene ID" value="PSU_v2.g6537"/>
</dbReference>
<name>A0A914Z3R8_9BILA</name>
<organism evidence="1 2">
    <name type="scientific">Panagrolaimus superbus</name>
    <dbReference type="NCBI Taxonomy" id="310955"/>
    <lineage>
        <taxon>Eukaryota</taxon>
        <taxon>Metazoa</taxon>
        <taxon>Ecdysozoa</taxon>
        <taxon>Nematoda</taxon>
        <taxon>Chromadorea</taxon>
        <taxon>Rhabditida</taxon>
        <taxon>Tylenchina</taxon>
        <taxon>Panagrolaimomorpha</taxon>
        <taxon>Panagrolaimoidea</taxon>
        <taxon>Panagrolaimidae</taxon>
        <taxon>Panagrolaimus</taxon>
    </lineage>
</organism>
<evidence type="ECO:0000313" key="2">
    <source>
        <dbReference type="WBParaSite" id="PSU_v2.g6537.t1"/>
    </source>
</evidence>
<sequence>MFSALSASSIPISPIPTMLNPQGLPSYDINEANFSQLALKSVGGFVIVLSEWGDTYYVSENIDQYLGFCQRMEIRGKFLRLNALASPSEDVVPAKDKSKFISSPYALAAICT</sequence>
<reference evidence="2" key="1">
    <citation type="submission" date="2022-11" db="UniProtKB">
        <authorList>
            <consortium name="WormBaseParasite"/>
        </authorList>
    </citation>
    <scope>IDENTIFICATION</scope>
</reference>
<dbReference type="AlphaFoldDB" id="A0A914Z3R8"/>
<proteinExistence type="predicted"/>
<dbReference type="Gene3D" id="3.30.450.20">
    <property type="entry name" value="PAS domain"/>
    <property type="match status" value="1"/>
</dbReference>